<dbReference type="Proteomes" id="UP000005707">
    <property type="component" value="Unassembled WGS sequence"/>
</dbReference>
<dbReference type="PANTHER" id="PTHR43649">
    <property type="entry name" value="ARABINOSE-BINDING PROTEIN-RELATED"/>
    <property type="match status" value="1"/>
</dbReference>
<dbReference type="InterPro" id="IPR050490">
    <property type="entry name" value="Bact_solute-bd_prot1"/>
</dbReference>
<organism evidence="1 2">
    <name type="scientific">Haloplasma contractile SSD-17B</name>
    <dbReference type="NCBI Taxonomy" id="1033810"/>
    <lineage>
        <taxon>Bacteria</taxon>
        <taxon>Bacillati</taxon>
        <taxon>Mycoplasmatota</taxon>
        <taxon>Mollicutes</taxon>
        <taxon>Haloplasmatales</taxon>
        <taxon>Haloplasmataceae</taxon>
        <taxon>Haloplasma</taxon>
    </lineage>
</organism>
<gene>
    <name evidence="1" type="ORF">HLPCO_002305</name>
</gene>
<protein>
    <submittedName>
        <fullName evidence="1">Extracellular solute-binding protein family 1</fullName>
    </submittedName>
</protein>
<dbReference type="STRING" id="1033810.HLPCO_002305"/>
<reference evidence="1 2" key="1">
    <citation type="journal article" date="2011" name="J. Bacteriol.">
        <title>Genome sequence of Haloplasma contractile, an unusual contractile bacterium from a deep-sea anoxic brine lake.</title>
        <authorList>
            <person name="Antunes A."/>
            <person name="Alam I."/>
            <person name="El Dorry H."/>
            <person name="Siam R."/>
            <person name="Robertson A."/>
            <person name="Bajic V.B."/>
            <person name="Stingl U."/>
        </authorList>
    </citation>
    <scope>NUCLEOTIDE SEQUENCE [LARGE SCALE GENOMIC DNA]</scope>
    <source>
        <strain evidence="1 2">SSD-17B</strain>
    </source>
</reference>
<dbReference type="Gene3D" id="3.40.190.10">
    <property type="entry name" value="Periplasmic binding protein-like II"/>
    <property type="match status" value="1"/>
</dbReference>
<name>U2FK47_9MOLU</name>
<evidence type="ECO:0000313" key="2">
    <source>
        <dbReference type="Proteomes" id="UP000005707"/>
    </source>
</evidence>
<dbReference type="eggNOG" id="COG1653">
    <property type="taxonomic scope" value="Bacteria"/>
</dbReference>
<dbReference type="InParanoid" id="U2FK47"/>
<dbReference type="EMBL" id="AFNU02000009">
    <property type="protein sequence ID" value="ERJ11604.1"/>
    <property type="molecule type" value="Genomic_DNA"/>
</dbReference>
<dbReference type="AlphaFoldDB" id="U2FK47"/>
<proteinExistence type="predicted"/>
<dbReference type="InterPro" id="IPR006059">
    <property type="entry name" value="SBP"/>
</dbReference>
<evidence type="ECO:0000313" key="1">
    <source>
        <dbReference type="EMBL" id="ERJ11604.1"/>
    </source>
</evidence>
<accession>U2FK47</accession>
<dbReference type="OrthoDB" id="383574at2"/>
<sequence>MKKLIVLITIVSLIIALFVGNSINNKKNATYKPKGEITEEMVTNATNFLNQSLENPRFTYLDFMKEITLDYSLEPAKANLTNTDLIFDQEYEQDVVALTRNEAANYEVNVSEAGYYHIQLDYKTATNSLNNLTLSIKINNKHQYSDTETIDIPLLWEDSTKIFSTDTYGDESLPPQNLITDWQTTELYNNTYDTVLPLLFYLEEGQNTIRIENVTSNLLYVGELNVVSPTEIKTYDDYKALHKGQPVKSLEYINATSYINKNSSFVRMNALKVPSVKPFDAVDKKLNVIDGLSWDTAGHELTYQLKAKEDGLYKLAFHYMNDKSDFSVFRTIKINGKIPFEEMKAYEFKTTKSGNWENETLSDNNGDPYEFYLTKGTHTITLRAERQPASEAIRNIQLIIDHVNEFSLEIKKITGKEVDENRTWRLTRYIPETDAYLEAYEVIIKDMVQDLDEYAPNSYNSATLSYLQKAIYKIQEMREKPDELPLYLEDLSGGSGSVAQLLGDSMDRFSTQPLYLDGIYLYNDKKLPKPNAGVVKRMGAGIRSFWSTFTSDKYKLETDPEVLEIWVNHPMTYVDIMQKMADSDFTERTGIKVKISVMPDPNKLLMATAGNQDPDLALGLLSYMPYDLAIRGAAYDLTSFEDFWQVAGDFAPGAFVPYVLNERVYALPETLDFHAVVYRKDTFRALNLDVPDTWNDVTDLLPELQRYGMNFYHPIAGGGSQKWFYQTSPFIYQNNGKLYNVEHYDSDGITTAINDPNSVKGLNYLSELFTKYSLPEQVQIFYNSFRYNELPIGIIDFNTYIQLKNAAPELVGQWELAPYPGTEQDDGSISRWYIANGFGNVIMESTDKPDASWEFLKWWMSTETQTEFAYTLQATYGPEYVWLSGNVNAVRNSPIEKKDKDVILEQVKWLRDVPRTPGQYMLERGISNIWNSAVFEGEPARIAIDKETIVINREIERKMIEFGYLDQKGNPIKPYTIRDVFWIEEQIEAAKDNRG</sequence>
<reference evidence="1 2" key="2">
    <citation type="journal article" date="2013" name="PLoS ONE">
        <title>INDIGO - INtegrated Data Warehouse of MIcrobial GenOmes with Examples from the Red Sea Extremophiles.</title>
        <authorList>
            <person name="Alam I."/>
            <person name="Antunes A."/>
            <person name="Kamau A.A."/>
            <person name="Ba Alawi W."/>
            <person name="Kalkatawi M."/>
            <person name="Stingl U."/>
            <person name="Bajic V.B."/>
        </authorList>
    </citation>
    <scope>NUCLEOTIDE SEQUENCE [LARGE SCALE GENOMIC DNA]</scope>
    <source>
        <strain evidence="1 2">SSD-17B</strain>
    </source>
</reference>
<dbReference type="RefSeq" id="WP_008825457.1">
    <property type="nucleotide sequence ID" value="NZ_AFNU02000009.1"/>
</dbReference>
<dbReference type="Pfam" id="PF01547">
    <property type="entry name" value="SBP_bac_1"/>
    <property type="match status" value="1"/>
</dbReference>
<dbReference type="Gene3D" id="2.60.120.260">
    <property type="entry name" value="Galactose-binding domain-like"/>
    <property type="match status" value="2"/>
</dbReference>
<dbReference type="PANTHER" id="PTHR43649:SF27">
    <property type="entry name" value="EXTRACELLULAR SOLUTE-BINDING PROTEIN FAMILY 1"/>
    <property type="match status" value="1"/>
</dbReference>
<keyword evidence="2" id="KW-1185">Reference proteome</keyword>
<comment type="caution">
    <text evidence="1">The sequence shown here is derived from an EMBL/GenBank/DDBJ whole genome shotgun (WGS) entry which is preliminary data.</text>
</comment>
<dbReference type="SUPFAM" id="SSF53850">
    <property type="entry name" value="Periplasmic binding protein-like II"/>
    <property type="match status" value="1"/>
</dbReference>